<dbReference type="AlphaFoldDB" id="A0A6V8LEX1"/>
<evidence type="ECO:0000313" key="4">
    <source>
        <dbReference type="EMBL" id="GFJ93371.1"/>
    </source>
</evidence>
<dbReference type="Proteomes" id="UP000482960">
    <property type="component" value="Unassembled WGS sequence"/>
</dbReference>
<reference evidence="4 5" key="2">
    <citation type="submission" date="2020-03" db="EMBL/GenBank/DDBJ databases">
        <authorList>
            <person name="Ichikawa N."/>
            <person name="Kimura A."/>
            <person name="Kitahashi Y."/>
            <person name="Uohara A."/>
        </authorList>
    </citation>
    <scope>NUCLEOTIDE SEQUENCE [LARGE SCALE GENOMIC DNA]</scope>
    <source>
        <strain evidence="4 5">NBRC 108638</strain>
    </source>
</reference>
<dbReference type="EMBL" id="BLPG01000001">
    <property type="protein sequence ID" value="GFJ93371.1"/>
    <property type="molecule type" value="Genomic_DNA"/>
</dbReference>
<feature type="domain" description="AbiTii" evidence="3">
    <location>
        <begin position="13"/>
        <end position="191"/>
    </location>
</feature>
<feature type="transmembrane region" description="Helical" evidence="2">
    <location>
        <begin position="297"/>
        <end position="316"/>
    </location>
</feature>
<keyword evidence="2" id="KW-0472">Membrane</keyword>
<gene>
    <name evidence="4" type="ORF">Prum_070130</name>
</gene>
<reference evidence="4 5" key="1">
    <citation type="submission" date="2020-03" db="EMBL/GenBank/DDBJ databases">
        <title>Whole genome shotgun sequence of Phytohabitans rumicis NBRC 108638.</title>
        <authorList>
            <person name="Komaki H."/>
            <person name="Tamura T."/>
        </authorList>
    </citation>
    <scope>NUCLEOTIDE SEQUENCE [LARGE SCALE GENOMIC DNA]</scope>
    <source>
        <strain evidence="4 5">NBRC 108638</strain>
    </source>
</reference>
<keyword evidence="5" id="KW-1185">Reference proteome</keyword>
<dbReference type="RefSeq" id="WP_173080016.1">
    <property type="nucleotide sequence ID" value="NZ_BLPG01000001.1"/>
</dbReference>
<dbReference type="Pfam" id="PF18864">
    <property type="entry name" value="AbiTii"/>
    <property type="match status" value="1"/>
</dbReference>
<organism evidence="4 5">
    <name type="scientific">Phytohabitans rumicis</name>
    <dbReference type="NCBI Taxonomy" id="1076125"/>
    <lineage>
        <taxon>Bacteria</taxon>
        <taxon>Bacillati</taxon>
        <taxon>Actinomycetota</taxon>
        <taxon>Actinomycetes</taxon>
        <taxon>Micromonosporales</taxon>
        <taxon>Micromonosporaceae</taxon>
    </lineage>
</organism>
<comment type="caution">
    <text evidence="4">The sequence shown here is derived from an EMBL/GenBank/DDBJ whole genome shotgun (WGS) entry which is preliminary data.</text>
</comment>
<proteinExistence type="predicted"/>
<name>A0A6V8LEX1_9ACTN</name>
<dbReference type="InterPro" id="IPR041304">
    <property type="entry name" value="AbiTii"/>
</dbReference>
<sequence>MLAMVARRQGLRAQIEAGVLDDTLPVSSLLQKCVLLGGQAGSQKMVDWARQELNGYDPKTVPVYRRLSIGLMAVMTNRAGYNPMHRRISDSVLPPRVREFLREEGTDLDIAVLHGNIGQLEALAGTGKAEHTLIPWWGDIITDLLNKYSVADNTRVQLVYWPVSDSALKGLLVQVRTALAELVAELDALTPQGQDVPDKAAADRAVQFVVTGGQNTITVTSQHTANGTNISNGTAGPVTASGALGTAVGSQSASGAHSSMGGAQTTHGDHATVTGQHASGPQPADGRSWWARLRKRGVIVAFSTVVAAAVAVFTWTEWTPWK</sequence>
<evidence type="ECO:0000259" key="3">
    <source>
        <dbReference type="Pfam" id="PF18864"/>
    </source>
</evidence>
<feature type="compositionally biased region" description="Low complexity" evidence="1">
    <location>
        <begin position="247"/>
        <end position="263"/>
    </location>
</feature>
<evidence type="ECO:0000313" key="5">
    <source>
        <dbReference type="Proteomes" id="UP000482960"/>
    </source>
</evidence>
<evidence type="ECO:0000256" key="2">
    <source>
        <dbReference type="SAM" id="Phobius"/>
    </source>
</evidence>
<feature type="region of interest" description="Disordered" evidence="1">
    <location>
        <begin position="242"/>
        <end position="285"/>
    </location>
</feature>
<evidence type="ECO:0000256" key="1">
    <source>
        <dbReference type="SAM" id="MobiDB-lite"/>
    </source>
</evidence>
<protein>
    <recommendedName>
        <fullName evidence="3">AbiTii domain-containing protein</fullName>
    </recommendedName>
</protein>
<keyword evidence="2" id="KW-1133">Transmembrane helix</keyword>
<accession>A0A6V8LEX1</accession>
<keyword evidence="2" id="KW-0812">Transmembrane</keyword>